<dbReference type="PANTHER" id="PTHR31806">
    <property type="entry name" value="PURINE-CYTOSINE PERMEASE FCY2-RELATED"/>
    <property type="match status" value="1"/>
</dbReference>
<keyword evidence="5 9" id="KW-0812">Transmembrane</keyword>
<feature type="transmembrane region" description="Helical" evidence="9">
    <location>
        <begin position="283"/>
        <end position="307"/>
    </location>
</feature>
<dbReference type="FunFam" id="1.10.4160.10:FF:000002">
    <property type="entry name" value="Purine-cytosine permease fcyB"/>
    <property type="match status" value="1"/>
</dbReference>
<dbReference type="Proteomes" id="UP000038830">
    <property type="component" value="Unassembled WGS sequence"/>
</dbReference>
<evidence type="ECO:0000256" key="1">
    <source>
        <dbReference type="ARBA" id="ARBA00004141"/>
    </source>
</evidence>
<dbReference type="PIRSF" id="PIRSF002744">
    <property type="entry name" value="Pur-cyt_permease"/>
    <property type="match status" value="1"/>
</dbReference>
<evidence type="ECO:0000256" key="2">
    <source>
        <dbReference type="ARBA" id="ARBA00008974"/>
    </source>
</evidence>
<evidence type="ECO:0000256" key="9">
    <source>
        <dbReference type="SAM" id="Phobius"/>
    </source>
</evidence>
<keyword evidence="7 8" id="KW-0472">Membrane</keyword>
<evidence type="ECO:0000256" key="6">
    <source>
        <dbReference type="ARBA" id="ARBA00022989"/>
    </source>
</evidence>
<feature type="transmembrane region" description="Helical" evidence="9">
    <location>
        <begin position="451"/>
        <end position="469"/>
    </location>
</feature>
<evidence type="ECO:0000256" key="7">
    <source>
        <dbReference type="ARBA" id="ARBA00023136"/>
    </source>
</evidence>
<evidence type="ECO:0000256" key="4">
    <source>
        <dbReference type="ARBA" id="ARBA00022553"/>
    </source>
</evidence>
<evidence type="ECO:0000256" key="3">
    <source>
        <dbReference type="ARBA" id="ARBA00022448"/>
    </source>
</evidence>
<dbReference type="PANTHER" id="PTHR31806:SF1">
    <property type="entry name" value="PURINE-CYTOSINE PERMEASE FCY2-RELATED"/>
    <property type="match status" value="1"/>
</dbReference>
<dbReference type="GO" id="GO:0015856">
    <property type="term" value="P:cytosine transport"/>
    <property type="evidence" value="ECO:0007669"/>
    <property type="project" value="UniProtKB-ARBA"/>
</dbReference>
<feature type="transmembrane region" description="Helical" evidence="9">
    <location>
        <begin position="185"/>
        <end position="204"/>
    </location>
</feature>
<dbReference type="CDD" id="cd11484">
    <property type="entry name" value="SLC-NCS1sbd_CobB-like"/>
    <property type="match status" value="1"/>
</dbReference>
<dbReference type="GO" id="GO:0005886">
    <property type="term" value="C:plasma membrane"/>
    <property type="evidence" value="ECO:0007669"/>
    <property type="project" value="TreeGrafter"/>
</dbReference>
<feature type="transmembrane region" description="Helical" evidence="9">
    <location>
        <begin position="250"/>
        <end position="271"/>
    </location>
</feature>
<comment type="similarity">
    <text evidence="2 8">Belongs to the purine-cytosine permease (2.A.39) family.</text>
</comment>
<feature type="transmembrane region" description="Helical" evidence="9">
    <location>
        <begin position="327"/>
        <end position="351"/>
    </location>
</feature>
<dbReference type="EMBL" id="CDQK01000002">
    <property type="protein sequence ID" value="CEP21330.1"/>
    <property type="molecule type" value="Genomic_DNA"/>
</dbReference>
<dbReference type="GO" id="GO:0015205">
    <property type="term" value="F:nucleobase transmembrane transporter activity"/>
    <property type="evidence" value="ECO:0007669"/>
    <property type="project" value="TreeGrafter"/>
</dbReference>
<evidence type="ECO:0000256" key="8">
    <source>
        <dbReference type="PIRNR" id="PIRNR002744"/>
    </source>
</evidence>
<protein>
    <recommendedName>
        <fullName evidence="12">Purine-cytosine permease</fullName>
    </recommendedName>
</protein>
<proteinExistence type="inferred from homology"/>
<comment type="subcellular location">
    <subcellularLocation>
        <location evidence="1">Membrane</location>
        <topology evidence="1">Multi-pass membrane protein</topology>
    </subcellularLocation>
</comment>
<dbReference type="AlphaFoldDB" id="A0A0H5C0M9"/>
<dbReference type="InterPro" id="IPR001248">
    <property type="entry name" value="Pur-cyt_permease"/>
</dbReference>
<feature type="transmembrane region" description="Helical" evidence="9">
    <location>
        <begin position="489"/>
        <end position="510"/>
    </location>
</feature>
<dbReference type="Gene3D" id="1.10.4160.10">
    <property type="entry name" value="Hydantoin permease"/>
    <property type="match status" value="1"/>
</dbReference>
<evidence type="ECO:0000256" key="5">
    <source>
        <dbReference type="ARBA" id="ARBA00022692"/>
    </source>
</evidence>
<organism evidence="10 11">
    <name type="scientific">Cyberlindnera jadinii (strain ATCC 18201 / CBS 1600 / BCRC 20928 / JCM 3617 / NBRC 0987 / NRRL Y-1542)</name>
    <name type="common">Torula yeast</name>
    <name type="synonym">Candida utilis</name>
    <dbReference type="NCBI Taxonomy" id="983966"/>
    <lineage>
        <taxon>Eukaryota</taxon>
        <taxon>Fungi</taxon>
        <taxon>Dikarya</taxon>
        <taxon>Ascomycota</taxon>
        <taxon>Saccharomycotina</taxon>
        <taxon>Saccharomycetes</taxon>
        <taxon>Phaffomycetales</taxon>
        <taxon>Phaffomycetaceae</taxon>
        <taxon>Cyberlindnera</taxon>
    </lineage>
</organism>
<keyword evidence="6 9" id="KW-1133">Transmembrane helix</keyword>
<keyword evidence="3 8" id="KW-0813">Transport</keyword>
<gene>
    <name evidence="10" type="ORF">BN1211_1403</name>
</gene>
<dbReference type="Pfam" id="PF02133">
    <property type="entry name" value="Transp_cyt_pur"/>
    <property type="match status" value="1"/>
</dbReference>
<reference evidence="11" key="1">
    <citation type="journal article" date="2015" name="J. Biotechnol.">
        <title>The structure of the Cyberlindnera jadinii genome and its relation to Candida utilis analyzed by the occurrence of single nucleotide polymorphisms.</title>
        <authorList>
            <person name="Rupp O."/>
            <person name="Brinkrolf K."/>
            <person name="Buerth C."/>
            <person name="Kunigo M."/>
            <person name="Schneider J."/>
            <person name="Jaenicke S."/>
            <person name="Goesmann A."/>
            <person name="Puehler A."/>
            <person name="Jaeger K.-E."/>
            <person name="Ernst J.F."/>
        </authorList>
    </citation>
    <scope>NUCLEOTIDE SEQUENCE [LARGE SCALE GENOMIC DNA]</scope>
    <source>
        <strain evidence="11">ATCC 18201 / CBS 1600 / BCRC 20928 / JCM 3617 / NBRC 0987 / NRRL Y-1542</strain>
    </source>
</reference>
<sequence>MSSSPDMKLQDLEKVATSSMNDDEVSYLGDQTHGQSSDTKLSWINQIAASLNAETTGIERVTEDQRNPKEGVFSSATMWFSANLVIASMSLGMLGQAVWAISFWQSVFVIIFFNILGLLPVAFFSCFGPEFGLRQMVLSRYLTGVFAARIFALITAIACVGWGAVNIMVSAQLLNMVNKPHSLPPWAGCLVLVVSTIIVSMFGYKVVHAYEKWAWIPNLAVFIVFIVQMARSGNFTGGGFPGGQATAAGVLSFGGAIYGFATGWTTYAADYTVFVRKGYPKRVIFFGLCAGLFIPLVFTQVLGAAVYSGTYKDDTWANYYSEYQAGGLMFAVLSVNSLGGFGQFCSVLLAMSTVANNIPNMYTIALCTQSFWSPLAKVPRVVWTLVGNCLTLVICIPAYYHFETVMDNFMNLIGYYLAIYEAISLSEHFIYRRGFKGYDVTIWNDKSQLPIGIAGTIGFCFGVFGAVMGMDQVWFLGPVGKLINEGGPYGGADIGFELAAAFAFVAYNVSRPLELKYFGR</sequence>
<feature type="transmembrane region" description="Helical" evidence="9">
    <location>
        <begin position="412"/>
        <end position="431"/>
    </location>
</feature>
<accession>A0A0H5C0M9</accession>
<feature type="transmembrane region" description="Helical" evidence="9">
    <location>
        <begin position="213"/>
        <end position="230"/>
    </location>
</feature>
<keyword evidence="4" id="KW-0597">Phosphoprotein</keyword>
<feature type="transmembrane region" description="Helical" evidence="9">
    <location>
        <begin position="381"/>
        <end position="400"/>
    </location>
</feature>
<dbReference type="InterPro" id="IPR026030">
    <property type="entry name" value="Pur-cyt_permease_Fcy2/21/22"/>
</dbReference>
<evidence type="ECO:0000313" key="11">
    <source>
        <dbReference type="Proteomes" id="UP000038830"/>
    </source>
</evidence>
<evidence type="ECO:0008006" key="12">
    <source>
        <dbReference type="Google" id="ProtNLM"/>
    </source>
</evidence>
<dbReference type="GO" id="GO:0000329">
    <property type="term" value="C:fungal-type vacuole membrane"/>
    <property type="evidence" value="ECO:0007669"/>
    <property type="project" value="TreeGrafter"/>
</dbReference>
<feature type="transmembrane region" description="Helical" evidence="9">
    <location>
        <begin position="141"/>
        <end position="165"/>
    </location>
</feature>
<evidence type="ECO:0000313" key="10">
    <source>
        <dbReference type="EMBL" id="CEP21330.1"/>
    </source>
</evidence>
<feature type="transmembrane region" description="Helical" evidence="9">
    <location>
        <begin position="76"/>
        <end position="101"/>
    </location>
</feature>
<feature type="transmembrane region" description="Helical" evidence="9">
    <location>
        <begin position="107"/>
        <end position="129"/>
    </location>
</feature>
<name>A0A0H5C0M9_CYBJN</name>